<dbReference type="EMBL" id="QVIG01000001">
    <property type="protein sequence ID" value="RGD60944.1"/>
    <property type="molecule type" value="Genomic_DNA"/>
</dbReference>
<organism evidence="3 4">
    <name type="scientific">Kitasatospora xanthocidica</name>
    <dbReference type="NCBI Taxonomy" id="83382"/>
    <lineage>
        <taxon>Bacteria</taxon>
        <taxon>Bacillati</taxon>
        <taxon>Actinomycetota</taxon>
        <taxon>Actinomycetes</taxon>
        <taxon>Kitasatosporales</taxon>
        <taxon>Streptomycetaceae</taxon>
        <taxon>Kitasatospora</taxon>
    </lineage>
</organism>
<dbReference type="PANTHER" id="PTHR46082">
    <property type="entry name" value="ATP/GTP-BINDING PROTEIN-RELATED"/>
    <property type="match status" value="1"/>
</dbReference>
<dbReference type="Pfam" id="PF13374">
    <property type="entry name" value="TPR_10"/>
    <property type="match status" value="2"/>
</dbReference>
<dbReference type="InterPro" id="IPR002182">
    <property type="entry name" value="NB-ARC"/>
</dbReference>
<evidence type="ECO:0000259" key="2">
    <source>
        <dbReference type="Pfam" id="PF01656"/>
    </source>
</evidence>
<dbReference type="PANTHER" id="PTHR46082:SF6">
    <property type="entry name" value="AAA+ ATPASE DOMAIN-CONTAINING PROTEIN-RELATED"/>
    <property type="match status" value="1"/>
</dbReference>
<dbReference type="Pfam" id="PF01656">
    <property type="entry name" value="CbiA"/>
    <property type="match status" value="1"/>
</dbReference>
<dbReference type="GO" id="GO:0043531">
    <property type="term" value="F:ADP binding"/>
    <property type="evidence" value="ECO:0007669"/>
    <property type="project" value="InterPro"/>
</dbReference>
<dbReference type="Pfam" id="PF00931">
    <property type="entry name" value="NB-ARC"/>
    <property type="match status" value="1"/>
</dbReference>
<dbReference type="InterPro" id="IPR011990">
    <property type="entry name" value="TPR-like_helical_dom_sf"/>
</dbReference>
<gene>
    <name evidence="3" type="ORF">DR950_27075</name>
</gene>
<accession>A0A372ZZL3</accession>
<dbReference type="InterPro" id="IPR053137">
    <property type="entry name" value="NLR-like"/>
</dbReference>
<evidence type="ECO:0000313" key="4">
    <source>
        <dbReference type="Proteomes" id="UP000263377"/>
    </source>
</evidence>
<dbReference type="NCBIfam" id="NF040586">
    <property type="entry name" value="FxSxx_TPR"/>
    <property type="match status" value="1"/>
</dbReference>
<dbReference type="Gene3D" id="1.25.40.10">
    <property type="entry name" value="Tetratricopeptide repeat domain"/>
    <property type="match status" value="2"/>
</dbReference>
<proteinExistence type="predicted"/>
<dbReference type="Gene3D" id="3.40.50.300">
    <property type="entry name" value="P-loop containing nucleotide triphosphate hydrolases"/>
    <property type="match status" value="2"/>
</dbReference>
<dbReference type="NCBIfam" id="NF047398">
    <property type="entry name" value="AAA_KGGVGR"/>
    <property type="match status" value="1"/>
</dbReference>
<name>A0A372ZZL3_9ACTN</name>
<feature type="domain" description="CobQ/CobB/MinD/ParA nucleotide binding" evidence="2">
    <location>
        <begin position="25"/>
        <end position="147"/>
    </location>
</feature>
<feature type="domain" description="NB-ARC" evidence="1">
    <location>
        <begin position="541"/>
        <end position="659"/>
    </location>
</feature>
<dbReference type="Proteomes" id="UP000263377">
    <property type="component" value="Unassembled WGS sequence"/>
</dbReference>
<comment type="caution">
    <text evidence="3">The sequence shown here is derived from an EMBL/GenBank/DDBJ whole genome shotgun (WGS) entry which is preliminary data.</text>
</comment>
<dbReference type="InterPro" id="IPR002586">
    <property type="entry name" value="CobQ/CobB/MinD/ParA_Nub-bd_dom"/>
</dbReference>
<dbReference type="Pfam" id="PF13424">
    <property type="entry name" value="TPR_12"/>
    <property type="match status" value="3"/>
</dbReference>
<evidence type="ECO:0000313" key="3">
    <source>
        <dbReference type="EMBL" id="RGD60944.1"/>
    </source>
</evidence>
<evidence type="ECO:0000259" key="1">
    <source>
        <dbReference type="Pfam" id="PF00931"/>
    </source>
</evidence>
<protein>
    <submittedName>
        <fullName evidence="3">ATP/GTP-binding protein</fullName>
    </submittedName>
</protein>
<dbReference type="SUPFAM" id="SSF52540">
    <property type="entry name" value="P-loop containing nucleoside triphosphate hydrolases"/>
    <property type="match status" value="2"/>
</dbReference>
<sequence length="1298" mass="140981">MMPADRTPPTADDAAAPSATGSIVTFYSFKGGTGRTMALANLGWIMASQGLRVLVVDWDLEAPGLHRYYHPLLIDPELSGTPGLIDLLRGYVDQALPRAGEAPGLGPREWLAEPGHLDRYLCGLALDLPAGGRLDLMPAGRQDSAYSAAVTSFNWRSFYTRNDIRGAEFLTALREQWTSSYDYVLIDSRTGVSDTSGICTVLMPDTVIDCFTMSAQSIRGGVDAAHSIADSDVRDIRVFPVPMRVEEAERSGLAAGRDFVREAFAPYLERWLSGERAETYWRDVEVPYKPFYAYEEVPATVADRPRQHRSLLSAYERLAAWLTDGRVRELRPVPDRVRRRLYAAYLRPGRTRSRQVYVSYAPGDRMWAEWAVAALTGFGYVATLRSAATPTEPSGALPEVDGPLDGDGRMLALLSPEYLALPRAGELWRRSGEGEEGALAAVSVAAVPLPDPFDSRAVVELASCQAESAESRLFELLGPPPGAGRWVEAEESAAPSARFPGSRPVVCSLPQRDPAFTGRAVLLDRLRDGFTGRPAGTPVQVLYGMGGVGKSQTAVEYAHRFAAGYDVVWWVRAEQPADIPQQLADLAEVLGLPVDGDVQQAARGLLDHLAHARPHARWLLVYDNAEDPDQLTSWLPAGTTDGHVLVTSRNRRWARHPGRVEVEVFDRVESVRLVGRFNPAIDPLDAGRIAERLGDLPLAVGQAARWLQETPMPVASYLQLLDEELTEVLDRPIPGGGQAAVAATARIVGTDLRRVSPPAVRLLELCGFLGPDAIPIELFYSGPAIKAIGPPQGEDERLAIGDILRIVDQYGMVRYDARGGGTLGVHRIVQAVLRDQVDPADRPSVRAAVHRALALVGAGDPDQAADWPRFAMLLPHLGPSGAVESADPDVRQWIRGSVRYLWQRGLLEAARDLATRALEHWDEAGLPTLFLRVELANVRRLQGAAQDAYRIDRAAWEQLTALLGPEHLKTIAAAGGLGGDLRQLGRYREAQELDRRTLSAAERSLGPAHPRTTMMINNLALSDFLAGDLHSALARHAEALRRQRAVLGGDSLYTLSSVVNHARDLRELGRYEEALTLLTDAVERYRARYGEDHDGTLKALRHLGAVLLRLGRHEEARAADEEAHRRLLARHGADHPETAAAAGHLAADLAASGETDRAIALAREVSGYHRARLGDEHPTTLLAAGNLAVLLRRSGRAEEAAELSGRALEGLRAQLGGRHRYVGVTMLNHANSLVDAGDPAAARELGERAAAVLAESLGSDHPYSRAAVRNLTLNQEIGGVGAPGAAERVDIFVETPPV</sequence>
<dbReference type="SUPFAM" id="SSF48452">
    <property type="entry name" value="TPR-like"/>
    <property type="match status" value="3"/>
</dbReference>
<dbReference type="InterPro" id="IPR027417">
    <property type="entry name" value="P-loop_NTPase"/>
</dbReference>
<keyword evidence="4" id="KW-1185">Reference proteome</keyword>
<reference evidence="3 4" key="1">
    <citation type="submission" date="2018-08" db="EMBL/GenBank/DDBJ databases">
        <title>Diversity &amp; Physiological Properties of Lignin-Decomposing Actinobacteria from Soil.</title>
        <authorList>
            <person name="Roh S.G."/>
            <person name="Kim S.B."/>
        </authorList>
    </citation>
    <scope>NUCLEOTIDE SEQUENCE [LARGE SCALE GENOMIC DNA]</scope>
    <source>
        <strain evidence="3 4">MMS17-GH009</strain>
    </source>
</reference>